<evidence type="ECO:0000313" key="2">
    <source>
        <dbReference type="Proteomes" id="UP000735302"/>
    </source>
</evidence>
<protein>
    <submittedName>
        <fullName evidence="1">Endo-beta-1,4-glucanase</fullName>
    </submittedName>
</protein>
<keyword evidence="2" id="KW-1185">Reference proteome</keyword>
<dbReference type="Proteomes" id="UP000735302">
    <property type="component" value="Unassembled WGS sequence"/>
</dbReference>
<organism evidence="1 2">
    <name type="scientific">Plakobranchus ocellatus</name>
    <dbReference type="NCBI Taxonomy" id="259542"/>
    <lineage>
        <taxon>Eukaryota</taxon>
        <taxon>Metazoa</taxon>
        <taxon>Spiralia</taxon>
        <taxon>Lophotrochozoa</taxon>
        <taxon>Mollusca</taxon>
        <taxon>Gastropoda</taxon>
        <taxon>Heterobranchia</taxon>
        <taxon>Euthyneura</taxon>
        <taxon>Panpulmonata</taxon>
        <taxon>Sacoglossa</taxon>
        <taxon>Placobranchoidea</taxon>
        <taxon>Plakobranchidae</taxon>
        <taxon>Plakobranchus</taxon>
    </lineage>
</organism>
<dbReference type="AlphaFoldDB" id="A0AAV3ZRH1"/>
<dbReference type="CDD" id="cd22278">
    <property type="entry name" value="DPBB_GH45_endoglucanase"/>
    <property type="match status" value="1"/>
</dbReference>
<dbReference type="SUPFAM" id="SSF50685">
    <property type="entry name" value="Barwin-like endoglucanases"/>
    <property type="match status" value="1"/>
</dbReference>
<sequence length="269" mass="29775">MDDVDLAAKFITCTRLLKCGIDKHRWSRNIALSTLRQITEGFVFLFGRLYTACPQQGDLKFSGLPSGQGASDGARARDRRLPADFSVGLALAEQKCRRDSNGILRYNGQPCASTTRYDDGHRGACGCGPANSDVPFNWNLADYVTAPNQKFFDDGGMSTWCGRNCGVCVKLTPTGGFVPGKGRRPSNMNPKVFMVTNDCPIADNFEWCGQSGKPGTNQPNTHGYEVHFDLQNNRGQISNTLGWDNPECTWERVGCPSYLTNYYRQCECH</sequence>
<dbReference type="InterPro" id="IPR036908">
    <property type="entry name" value="RlpA-like_sf"/>
</dbReference>
<name>A0AAV3ZRH1_9GAST</name>
<evidence type="ECO:0000313" key="1">
    <source>
        <dbReference type="EMBL" id="GFN97105.1"/>
    </source>
</evidence>
<proteinExistence type="predicted"/>
<dbReference type="Gene3D" id="2.40.40.10">
    <property type="entry name" value="RlpA-like domain"/>
    <property type="match status" value="1"/>
</dbReference>
<comment type="caution">
    <text evidence="1">The sequence shown here is derived from an EMBL/GenBank/DDBJ whole genome shotgun (WGS) entry which is preliminary data.</text>
</comment>
<gene>
    <name evidence="1" type="ORF">PoB_002361100</name>
</gene>
<dbReference type="Pfam" id="PF22514">
    <property type="entry name" value="EXPB1_D1"/>
    <property type="match status" value="1"/>
</dbReference>
<accession>A0AAV3ZRH1</accession>
<dbReference type="EMBL" id="BLXT01002730">
    <property type="protein sequence ID" value="GFN97105.1"/>
    <property type="molecule type" value="Genomic_DNA"/>
</dbReference>
<reference evidence="1 2" key="1">
    <citation type="journal article" date="2021" name="Elife">
        <title>Chloroplast acquisition without the gene transfer in kleptoplastic sea slugs, Plakobranchus ocellatus.</title>
        <authorList>
            <person name="Maeda T."/>
            <person name="Takahashi S."/>
            <person name="Yoshida T."/>
            <person name="Shimamura S."/>
            <person name="Takaki Y."/>
            <person name="Nagai Y."/>
            <person name="Toyoda A."/>
            <person name="Suzuki Y."/>
            <person name="Arimoto A."/>
            <person name="Ishii H."/>
            <person name="Satoh N."/>
            <person name="Nishiyama T."/>
            <person name="Hasebe M."/>
            <person name="Maruyama T."/>
            <person name="Minagawa J."/>
            <person name="Obokata J."/>
            <person name="Shigenobu S."/>
        </authorList>
    </citation>
    <scope>NUCLEOTIDE SEQUENCE [LARGE SCALE GENOMIC DNA]</scope>
</reference>